<keyword evidence="4 7" id="KW-0732">Signal</keyword>
<dbReference type="PIRSF" id="PIRSF001092">
    <property type="entry name" value="Alpha-L-fucosidase"/>
    <property type="match status" value="1"/>
</dbReference>
<keyword evidence="6" id="KW-0326">Glycosidase</keyword>
<dbReference type="PRINTS" id="PR00741">
    <property type="entry name" value="GLHYDRLASE29"/>
</dbReference>
<dbReference type="GO" id="GO:0006004">
    <property type="term" value="P:fucose metabolic process"/>
    <property type="evidence" value="ECO:0007669"/>
    <property type="project" value="InterPro"/>
</dbReference>
<feature type="signal peptide" evidence="7">
    <location>
        <begin position="1"/>
        <end position="29"/>
    </location>
</feature>
<dbReference type="GO" id="GO:0005764">
    <property type="term" value="C:lysosome"/>
    <property type="evidence" value="ECO:0007669"/>
    <property type="project" value="TreeGrafter"/>
</dbReference>
<dbReference type="InterPro" id="IPR016286">
    <property type="entry name" value="FUC_metazoa-typ"/>
</dbReference>
<sequence length="461" mass="52762">MMKIKKITKLCSGLLMICMIISSFMSIKAQGSNNNSNKLEWFEEARFGMFVHWGLYSLLGGSYQGRTMPDTTLANGNSWYAEWIQQRLEIPMDDYKALAPRFNPKDFNADEWIGLAKQAGMKYFVITAKHHDGFALWNSDVSDFDIGATALKDRDILGELVAACRKHGLRYGFYYSHWQDWEHPQGAVPFWHSPRRATDFEVYWKQKCLPQVKELIERYDPDLLWFDTWDNEAKELITAERRDELISLIRSLSKKCLINGRIAMHDPGDDIDFREMMDNAYPQDMQSKPWQTPATMNHTWAYHGNDFNWKSSGEMLRYLVSNASKGGNYLLNIGPKADGTLPLPGVRRLQEMGAWLLANGEAIYATEVASNLRGTQDVVFTQKKLEGDRQAIYAHIMGDAVDNKLTITLAKNVDTCQLLDTGEILHFSNAGGDIVIELPKRARYDTSIRVIKIITRQQGIY</sequence>
<dbReference type="Gene3D" id="3.20.20.80">
    <property type="entry name" value="Glycosidases"/>
    <property type="match status" value="1"/>
</dbReference>
<dbReference type="GO" id="GO:0004560">
    <property type="term" value="F:alpha-L-fucosidase activity"/>
    <property type="evidence" value="ECO:0007669"/>
    <property type="project" value="InterPro"/>
</dbReference>
<comment type="caution">
    <text evidence="9">The sequence shown here is derived from an EMBL/GenBank/DDBJ whole genome shotgun (WGS) entry which is preliminary data.</text>
</comment>
<dbReference type="InterPro" id="IPR057739">
    <property type="entry name" value="Glyco_hydro_29_N"/>
</dbReference>
<evidence type="ECO:0000259" key="8">
    <source>
        <dbReference type="Pfam" id="PF01120"/>
    </source>
</evidence>
<name>A0A4R7CYI6_9SPHI</name>
<dbReference type="PANTHER" id="PTHR10030:SF37">
    <property type="entry name" value="ALPHA-L-FUCOSIDASE-RELATED"/>
    <property type="match status" value="1"/>
</dbReference>
<dbReference type="SMART" id="SM00812">
    <property type="entry name" value="Alpha_L_fucos"/>
    <property type="match status" value="1"/>
</dbReference>
<dbReference type="EC" id="3.2.1.51" evidence="3"/>
<dbReference type="Gene3D" id="2.60.40.1180">
    <property type="entry name" value="Golgi alpha-mannosidase II"/>
    <property type="match status" value="1"/>
</dbReference>
<evidence type="ECO:0000256" key="2">
    <source>
        <dbReference type="ARBA" id="ARBA00007951"/>
    </source>
</evidence>
<gene>
    <name evidence="9" type="ORF">B0I21_10630</name>
</gene>
<evidence type="ECO:0000256" key="4">
    <source>
        <dbReference type="ARBA" id="ARBA00022729"/>
    </source>
</evidence>
<comment type="similarity">
    <text evidence="2">Belongs to the glycosyl hydrolase 29 family.</text>
</comment>
<dbReference type="SUPFAM" id="SSF51445">
    <property type="entry name" value="(Trans)glycosidases"/>
    <property type="match status" value="1"/>
</dbReference>
<dbReference type="InterPro" id="IPR000933">
    <property type="entry name" value="Glyco_hydro_29"/>
</dbReference>
<evidence type="ECO:0000256" key="3">
    <source>
        <dbReference type="ARBA" id="ARBA00012662"/>
    </source>
</evidence>
<keyword evidence="5" id="KW-0378">Hydrolase</keyword>
<dbReference type="InterPro" id="IPR013780">
    <property type="entry name" value="Glyco_hydro_b"/>
</dbReference>
<reference evidence="9 10" key="1">
    <citation type="submission" date="2019-03" db="EMBL/GenBank/DDBJ databases">
        <title>Genomic Encyclopedia of Type Strains, Phase III (KMG-III): the genomes of soil and plant-associated and newly described type strains.</title>
        <authorList>
            <person name="Whitman W."/>
        </authorList>
    </citation>
    <scope>NUCLEOTIDE SEQUENCE [LARGE SCALE GENOMIC DNA]</scope>
    <source>
        <strain evidence="9 10">CGMCC 1.12801</strain>
    </source>
</reference>
<dbReference type="InterPro" id="IPR017853">
    <property type="entry name" value="GH"/>
</dbReference>
<dbReference type="PANTHER" id="PTHR10030">
    <property type="entry name" value="ALPHA-L-FUCOSIDASE"/>
    <property type="match status" value="1"/>
</dbReference>
<dbReference type="EMBL" id="SNZV01000006">
    <property type="protein sequence ID" value="TDS12175.1"/>
    <property type="molecule type" value="Genomic_DNA"/>
</dbReference>
<evidence type="ECO:0000256" key="6">
    <source>
        <dbReference type="ARBA" id="ARBA00023295"/>
    </source>
</evidence>
<evidence type="ECO:0000256" key="5">
    <source>
        <dbReference type="ARBA" id="ARBA00022801"/>
    </source>
</evidence>
<comment type="function">
    <text evidence="1">Alpha-L-fucosidase is responsible for hydrolyzing the alpha-1,6-linked fucose joined to the reducing-end N-acetylglucosamine of the carbohydrate moieties of glycoproteins.</text>
</comment>
<proteinExistence type="inferred from homology"/>
<evidence type="ECO:0000256" key="1">
    <source>
        <dbReference type="ARBA" id="ARBA00004071"/>
    </source>
</evidence>
<feature type="chain" id="PRO_5020790528" description="alpha-L-fucosidase" evidence="7">
    <location>
        <begin position="30"/>
        <end position="461"/>
    </location>
</feature>
<evidence type="ECO:0000256" key="7">
    <source>
        <dbReference type="SAM" id="SignalP"/>
    </source>
</evidence>
<dbReference type="AlphaFoldDB" id="A0A4R7CYI6"/>
<organism evidence="9 10">
    <name type="scientific">Sphingobacterium paludis</name>
    <dbReference type="NCBI Taxonomy" id="1476465"/>
    <lineage>
        <taxon>Bacteria</taxon>
        <taxon>Pseudomonadati</taxon>
        <taxon>Bacteroidota</taxon>
        <taxon>Sphingobacteriia</taxon>
        <taxon>Sphingobacteriales</taxon>
        <taxon>Sphingobacteriaceae</taxon>
        <taxon>Sphingobacterium</taxon>
    </lineage>
</organism>
<dbReference type="GO" id="GO:0016139">
    <property type="term" value="P:glycoside catabolic process"/>
    <property type="evidence" value="ECO:0007669"/>
    <property type="project" value="TreeGrafter"/>
</dbReference>
<dbReference type="Pfam" id="PF01120">
    <property type="entry name" value="Alpha_L_fucos"/>
    <property type="match status" value="1"/>
</dbReference>
<feature type="domain" description="Glycoside hydrolase family 29 N-terminal" evidence="8">
    <location>
        <begin position="33"/>
        <end position="361"/>
    </location>
</feature>
<accession>A0A4R7CYI6</accession>
<dbReference type="Proteomes" id="UP000294752">
    <property type="component" value="Unassembled WGS sequence"/>
</dbReference>
<evidence type="ECO:0000313" key="10">
    <source>
        <dbReference type="Proteomes" id="UP000294752"/>
    </source>
</evidence>
<protein>
    <recommendedName>
        <fullName evidence="3">alpha-L-fucosidase</fullName>
        <ecNumber evidence="3">3.2.1.51</ecNumber>
    </recommendedName>
</protein>
<keyword evidence="10" id="KW-1185">Reference proteome</keyword>
<evidence type="ECO:0000313" key="9">
    <source>
        <dbReference type="EMBL" id="TDS12175.1"/>
    </source>
</evidence>